<name>A0A1V9ZGI1_ACHHY</name>
<protein>
    <recommendedName>
        <fullName evidence="6">Lactation elevated protein 1</fullName>
    </recommendedName>
</protein>
<dbReference type="GO" id="GO:0005524">
    <property type="term" value="F:ATP binding"/>
    <property type="evidence" value="ECO:0007669"/>
    <property type="project" value="UniProtKB-KW"/>
</dbReference>
<keyword evidence="2" id="KW-0547">Nucleotide-binding</keyword>
<organism evidence="4 5">
    <name type="scientific">Achlya hypogyna</name>
    <name type="common">Oomycete</name>
    <name type="synonym">Protoachlya hypogyna</name>
    <dbReference type="NCBI Taxonomy" id="1202772"/>
    <lineage>
        <taxon>Eukaryota</taxon>
        <taxon>Sar</taxon>
        <taxon>Stramenopiles</taxon>
        <taxon>Oomycota</taxon>
        <taxon>Saprolegniomycetes</taxon>
        <taxon>Saprolegniales</taxon>
        <taxon>Achlyaceae</taxon>
        <taxon>Achlya</taxon>
    </lineage>
</organism>
<dbReference type="Pfam" id="PF03969">
    <property type="entry name" value="AFG1_ATPase"/>
    <property type="match status" value="1"/>
</dbReference>
<reference evidence="4 5" key="1">
    <citation type="journal article" date="2014" name="Genome Biol. Evol.">
        <title>The secreted proteins of Achlya hypogyna and Thraustotheca clavata identify the ancestral oomycete secretome and reveal gene acquisitions by horizontal gene transfer.</title>
        <authorList>
            <person name="Misner I."/>
            <person name="Blouin N."/>
            <person name="Leonard G."/>
            <person name="Richards T.A."/>
            <person name="Lane C.E."/>
        </authorList>
    </citation>
    <scope>NUCLEOTIDE SEQUENCE [LARGE SCALE GENOMIC DNA]</scope>
    <source>
        <strain evidence="4 5">ATCC 48635</strain>
    </source>
</reference>
<dbReference type="GO" id="GO:0005739">
    <property type="term" value="C:mitochondrion"/>
    <property type="evidence" value="ECO:0007669"/>
    <property type="project" value="TreeGrafter"/>
</dbReference>
<dbReference type="Gene3D" id="3.40.50.300">
    <property type="entry name" value="P-loop containing nucleotide triphosphate hydrolases"/>
    <property type="match status" value="1"/>
</dbReference>
<comment type="caution">
    <text evidence="4">The sequence shown here is derived from an EMBL/GenBank/DDBJ whole genome shotgun (WGS) entry which is preliminary data.</text>
</comment>
<evidence type="ECO:0008006" key="6">
    <source>
        <dbReference type="Google" id="ProtNLM"/>
    </source>
</evidence>
<dbReference type="Proteomes" id="UP000243579">
    <property type="component" value="Unassembled WGS sequence"/>
</dbReference>
<dbReference type="NCBIfam" id="NF040713">
    <property type="entry name" value="ZapE"/>
    <property type="match status" value="1"/>
</dbReference>
<evidence type="ECO:0000313" key="4">
    <source>
        <dbReference type="EMBL" id="OQR97085.1"/>
    </source>
</evidence>
<dbReference type="STRING" id="1202772.A0A1V9ZGI1"/>
<dbReference type="AlphaFoldDB" id="A0A1V9ZGI1"/>
<gene>
    <name evidence="4" type="ORF">ACHHYP_12761</name>
</gene>
<sequence>MLSRLRPALLQRSMATAAPRSLLAIYQEAVDKKEIHADVVQVKALSHLQRLQEDVLSMDLTPAPKVEEATSMFASWFGKDETPAPKARTSPKGVYMYGGVGCGKTFLMDMFFDNLPIESKRRVHFHKFMLEVHEKMHQLRKEGLHEDPIPHITKELVETSRVICFDEFQVTDVADALILRRLFSAMIEAGSIVVATSNRPPTDLYKNGLQRDLFLPFIALLQETSVVHSLEESSTDYRKLKGEDEVEHVYRSPITATNQRLFHEHFKLLTKGDAIEPVKLQTQGRTVAVEQAAIREKVCLMSFADLCDKPLGAADYLVIGEAFDTVFVEDIPLLDISNRNTTRRFITFVDCMYEKKVQLYCLAAALPMDLLVQNAGSKNVLDEAFAFDRTVSRLMEMQSEEYVTKAMDAEKPDRFELLQELRNKEILYDDVKRLWNEYNTNADGYLEVRVLLEDISELHVGHRNVPAQALEHIFREYNKKQPRLSFEQFQAFWKARGLTMWWAV</sequence>
<dbReference type="PANTHER" id="PTHR12169">
    <property type="entry name" value="ATPASE N2B"/>
    <property type="match status" value="1"/>
</dbReference>
<evidence type="ECO:0000256" key="2">
    <source>
        <dbReference type="ARBA" id="ARBA00022741"/>
    </source>
</evidence>
<dbReference type="InterPro" id="IPR005654">
    <property type="entry name" value="ATPase_AFG1-like"/>
</dbReference>
<evidence type="ECO:0000313" key="5">
    <source>
        <dbReference type="Proteomes" id="UP000243579"/>
    </source>
</evidence>
<dbReference type="EMBL" id="JNBR01000123">
    <property type="protein sequence ID" value="OQR97085.1"/>
    <property type="molecule type" value="Genomic_DNA"/>
</dbReference>
<dbReference type="PANTHER" id="PTHR12169:SF6">
    <property type="entry name" value="AFG1-LIKE ATPASE"/>
    <property type="match status" value="1"/>
</dbReference>
<dbReference type="SUPFAM" id="SSF52540">
    <property type="entry name" value="P-loop containing nucleoside triphosphate hydrolases"/>
    <property type="match status" value="1"/>
</dbReference>
<dbReference type="GO" id="GO:0016887">
    <property type="term" value="F:ATP hydrolysis activity"/>
    <property type="evidence" value="ECO:0007669"/>
    <property type="project" value="InterPro"/>
</dbReference>
<comment type="similarity">
    <text evidence="1">Belongs to the AFG1 ATPase family.</text>
</comment>
<keyword evidence="3" id="KW-0067">ATP-binding</keyword>
<dbReference type="InterPro" id="IPR027417">
    <property type="entry name" value="P-loop_NTPase"/>
</dbReference>
<proteinExistence type="inferred from homology"/>
<dbReference type="OrthoDB" id="548867at2759"/>
<accession>A0A1V9ZGI1</accession>
<evidence type="ECO:0000256" key="1">
    <source>
        <dbReference type="ARBA" id="ARBA00010322"/>
    </source>
</evidence>
<dbReference type="SUPFAM" id="SSF47473">
    <property type="entry name" value="EF-hand"/>
    <property type="match status" value="1"/>
</dbReference>
<dbReference type="InterPro" id="IPR011992">
    <property type="entry name" value="EF-hand-dom_pair"/>
</dbReference>
<keyword evidence="5" id="KW-1185">Reference proteome</keyword>
<evidence type="ECO:0000256" key="3">
    <source>
        <dbReference type="ARBA" id="ARBA00022840"/>
    </source>
</evidence>